<dbReference type="Proteomes" id="UP000626148">
    <property type="component" value="Unassembled WGS sequence"/>
</dbReference>
<evidence type="ECO:0000256" key="1">
    <source>
        <dbReference type="SAM" id="Phobius"/>
    </source>
</evidence>
<dbReference type="RefSeq" id="WP_189611235.1">
    <property type="nucleotide sequence ID" value="NZ_BMXR01000009.1"/>
</dbReference>
<reference evidence="2" key="2">
    <citation type="submission" date="2020-09" db="EMBL/GenBank/DDBJ databases">
        <authorList>
            <person name="Sun Q."/>
            <person name="Kim S."/>
        </authorList>
    </citation>
    <scope>NUCLEOTIDE SEQUENCE</scope>
    <source>
        <strain evidence="2">KCTC 22169</strain>
    </source>
</reference>
<evidence type="ECO:0000313" key="3">
    <source>
        <dbReference type="Proteomes" id="UP000626148"/>
    </source>
</evidence>
<keyword evidence="1" id="KW-0472">Membrane</keyword>
<sequence>MLSQLLSFFKALNSDAGPWQMAFAGGFALIIGLTPLWSVHNLIVLLLVFVLRTHIGTFFVFWAIFSGFAYLLDPWFDQLGYAWLTQPGWQSFWTSLYQNDWWQVARFNHTITLGSLAVSLVLFVPVAVALRFSVVKYRAKWMPMMNKLKVVQALKATRLYDLYSKVN</sequence>
<evidence type="ECO:0008006" key="4">
    <source>
        <dbReference type="Google" id="ProtNLM"/>
    </source>
</evidence>
<feature type="transmembrane region" description="Helical" evidence="1">
    <location>
        <begin position="111"/>
        <end position="134"/>
    </location>
</feature>
<keyword evidence="3" id="KW-1185">Reference proteome</keyword>
<feature type="transmembrane region" description="Helical" evidence="1">
    <location>
        <begin position="20"/>
        <end position="48"/>
    </location>
</feature>
<proteinExistence type="predicted"/>
<organism evidence="2 3">
    <name type="scientific">Saccharospirillum salsuginis</name>
    <dbReference type="NCBI Taxonomy" id="418750"/>
    <lineage>
        <taxon>Bacteria</taxon>
        <taxon>Pseudomonadati</taxon>
        <taxon>Pseudomonadota</taxon>
        <taxon>Gammaproteobacteria</taxon>
        <taxon>Oceanospirillales</taxon>
        <taxon>Saccharospirillaceae</taxon>
        <taxon>Saccharospirillum</taxon>
    </lineage>
</organism>
<dbReference type="InterPro" id="IPR019935">
    <property type="entry name" value="CHP03546"/>
</dbReference>
<comment type="caution">
    <text evidence="2">The sequence shown here is derived from an EMBL/GenBank/DDBJ whole genome shotgun (WGS) entry which is preliminary data.</text>
</comment>
<evidence type="ECO:0000313" key="2">
    <source>
        <dbReference type="EMBL" id="GGX64851.1"/>
    </source>
</evidence>
<reference evidence="2" key="1">
    <citation type="journal article" date="2014" name="Int. J. Syst. Evol. Microbiol.">
        <title>Complete genome sequence of Corynebacterium casei LMG S-19264T (=DSM 44701T), isolated from a smear-ripened cheese.</title>
        <authorList>
            <consortium name="US DOE Joint Genome Institute (JGI-PGF)"/>
            <person name="Walter F."/>
            <person name="Albersmeier A."/>
            <person name="Kalinowski J."/>
            <person name="Ruckert C."/>
        </authorList>
    </citation>
    <scope>NUCLEOTIDE SEQUENCE</scope>
    <source>
        <strain evidence="2">KCTC 22169</strain>
    </source>
</reference>
<dbReference type="NCBIfam" id="TIGR03546">
    <property type="entry name" value="TIGR03546 family protein"/>
    <property type="match status" value="1"/>
</dbReference>
<protein>
    <recommendedName>
        <fullName evidence="4">TIGR03546 family protein</fullName>
    </recommendedName>
</protein>
<gene>
    <name evidence="2" type="ORF">GCM10007392_35880</name>
</gene>
<accession>A0A918KKB1</accession>
<dbReference type="AlphaFoldDB" id="A0A918KKB1"/>
<name>A0A918KKB1_9GAMM</name>
<feature type="transmembrane region" description="Helical" evidence="1">
    <location>
        <begin position="55"/>
        <end position="72"/>
    </location>
</feature>
<keyword evidence="1" id="KW-1133">Transmembrane helix</keyword>
<dbReference type="EMBL" id="BMXR01000009">
    <property type="protein sequence ID" value="GGX64851.1"/>
    <property type="molecule type" value="Genomic_DNA"/>
</dbReference>
<keyword evidence="1" id="KW-0812">Transmembrane</keyword>